<accession>A0ABP9LDK1</accession>
<feature type="compositionally biased region" description="Low complexity" evidence="1">
    <location>
        <begin position="36"/>
        <end position="47"/>
    </location>
</feature>
<evidence type="ECO:0000313" key="3">
    <source>
        <dbReference type="Proteomes" id="UP001501083"/>
    </source>
</evidence>
<name>A0ABP9LDK1_9GAMM</name>
<evidence type="ECO:0000256" key="1">
    <source>
        <dbReference type="SAM" id="MobiDB-lite"/>
    </source>
</evidence>
<sequence length="114" mass="12369">MKPASTSHQPPPMSLWKGAKPLREENSVTASPQPVRSSTRAGSSSSDQSRESRALSRPAIRWTCSTCVFGRVHAAAQLVLFVDAVVQLSSHGKGIGSTFDTVQKTRRRMKPPPK</sequence>
<feature type="region of interest" description="Disordered" evidence="1">
    <location>
        <begin position="92"/>
        <end position="114"/>
    </location>
</feature>
<dbReference type="EMBL" id="BAABKY010000002">
    <property type="protein sequence ID" value="GAA5074102.1"/>
    <property type="molecule type" value="Genomic_DNA"/>
</dbReference>
<dbReference type="Proteomes" id="UP001501083">
    <property type="component" value="Unassembled WGS sequence"/>
</dbReference>
<comment type="caution">
    <text evidence="2">The sequence shown here is derived from an EMBL/GenBank/DDBJ whole genome shotgun (WGS) entry which is preliminary data.</text>
</comment>
<organism evidence="2 3">
    <name type="scientific">Lysobacter panacisoli</name>
    <dbReference type="NCBI Taxonomy" id="1255263"/>
    <lineage>
        <taxon>Bacteria</taxon>
        <taxon>Pseudomonadati</taxon>
        <taxon>Pseudomonadota</taxon>
        <taxon>Gammaproteobacteria</taxon>
        <taxon>Lysobacterales</taxon>
        <taxon>Lysobacteraceae</taxon>
        <taxon>Lysobacter</taxon>
    </lineage>
</organism>
<protein>
    <submittedName>
        <fullName evidence="2">Uncharacterized protein</fullName>
    </submittedName>
</protein>
<keyword evidence="3" id="KW-1185">Reference proteome</keyword>
<feature type="region of interest" description="Disordered" evidence="1">
    <location>
        <begin position="1"/>
        <end position="56"/>
    </location>
</feature>
<reference evidence="3" key="1">
    <citation type="journal article" date="2019" name="Int. J. Syst. Evol. Microbiol.">
        <title>The Global Catalogue of Microorganisms (GCM) 10K type strain sequencing project: providing services to taxonomists for standard genome sequencing and annotation.</title>
        <authorList>
            <consortium name="The Broad Institute Genomics Platform"/>
            <consortium name="The Broad Institute Genome Sequencing Center for Infectious Disease"/>
            <person name="Wu L."/>
            <person name="Ma J."/>
        </authorList>
    </citation>
    <scope>NUCLEOTIDE SEQUENCE [LARGE SCALE GENOMIC DNA]</scope>
    <source>
        <strain evidence="3">JCM 19212</strain>
    </source>
</reference>
<evidence type="ECO:0000313" key="2">
    <source>
        <dbReference type="EMBL" id="GAA5074102.1"/>
    </source>
</evidence>
<proteinExistence type="predicted"/>
<feature type="compositionally biased region" description="Basic residues" evidence="1">
    <location>
        <begin position="104"/>
        <end position="114"/>
    </location>
</feature>
<gene>
    <name evidence="2" type="ORF">GCM10025759_15960</name>
</gene>